<feature type="transmembrane region" description="Helical" evidence="1">
    <location>
        <begin position="223"/>
        <end position="242"/>
    </location>
</feature>
<feature type="transmembrane region" description="Helical" evidence="1">
    <location>
        <begin position="292"/>
        <end position="309"/>
    </location>
</feature>
<feature type="transmembrane region" description="Helical" evidence="1">
    <location>
        <begin position="196"/>
        <end position="217"/>
    </location>
</feature>
<keyword evidence="1" id="KW-0472">Membrane</keyword>
<keyword evidence="1" id="KW-1133">Transmembrane helix</keyword>
<feature type="transmembrane region" description="Helical" evidence="1">
    <location>
        <begin position="100"/>
        <end position="119"/>
    </location>
</feature>
<feature type="transmembrane region" description="Helical" evidence="1">
    <location>
        <begin position="262"/>
        <end position="280"/>
    </location>
</feature>
<dbReference type="EMBL" id="CP060139">
    <property type="protein sequence ID" value="QNR22562.1"/>
    <property type="molecule type" value="Genomic_DNA"/>
</dbReference>
<dbReference type="Proteomes" id="UP000516305">
    <property type="component" value="Chromosome"/>
</dbReference>
<dbReference type="KEGG" id="chyd:H4K34_09185"/>
<organism evidence="2 3">
    <name type="scientific">Croceimicrobium hydrocarbonivorans</name>
    <dbReference type="NCBI Taxonomy" id="2761580"/>
    <lineage>
        <taxon>Bacteria</taxon>
        <taxon>Pseudomonadati</taxon>
        <taxon>Bacteroidota</taxon>
        <taxon>Flavobacteriia</taxon>
        <taxon>Flavobacteriales</taxon>
        <taxon>Owenweeksiaceae</taxon>
        <taxon>Croceimicrobium</taxon>
    </lineage>
</organism>
<name>A0A7H0VA14_9FLAO</name>
<sequence>MTESAFISANINRWQEFERSLKSPKGESPDHLKSLFLQTTDDLAYAQTFFKGGEAENYLQQLSHKLQSTVTKRRAFHWAKFSRFWSQELPLISYKYRRTLLYSVLIFLLSVGIGVFSAAKDPTYTRLIMGDRYVDMTESFIEDDDPMAVYKQSGQTEMFLGITFNNIMVSFYAFALGLFTAVGTVYIMVSNGIMLGAFQFFFFQKGLFWTSFLTIWIHGTLEISAIVIAGAAGMILGNSFMFPKSYSRVESFKRGARDGMKLVIGLVPIFITAGFLEGFVTRLTDMPTALKVFIIVVSLGFILFYFSWYPRLIYQSYKQQQKHVS</sequence>
<dbReference type="Pfam" id="PF01944">
    <property type="entry name" value="SpoIIM"/>
    <property type="match status" value="1"/>
</dbReference>
<feature type="transmembrane region" description="Helical" evidence="1">
    <location>
        <begin position="167"/>
        <end position="189"/>
    </location>
</feature>
<keyword evidence="1" id="KW-0812">Transmembrane</keyword>
<reference evidence="2 3" key="1">
    <citation type="submission" date="2020-08" db="EMBL/GenBank/DDBJ databases">
        <title>Croceimicrobium hydrocarbonivorans gen. nov., sp. nov., a novel marine bacterium isolated from a bacterial consortium that degrades polyethylene terephthalate.</title>
        <authorList>
            <person name="Liu R."/>
        </authorList>
    </citation>
    <scope>NUCLEOTIDE SEQUENCE [LARGE SCALE GENOMIC DNA]</scope>
    <source>
        <strain evidence="2 3">A20-9</strain>
    </source>
</reference>
<evidence type="ECO:0000313" key="3">
    <source>
        <dbReference type="Proteomes" id="UP000516305"/>
    </source>
</evidence>
<dbReference type="RefSeq" id="WP_210757128.1">
    <property type="nucleotide sequence ID" value="NZ_CP060139.1"/>
</dbReference>
<gene>
    <name evidence="2" type="ORF">H4K34_09185</name>
</gene>
<accession>A0A7H0VA14</accession>
<evidence type="ECO:0000256" key="1">
    <source>
        <dbReference type="SAM" id="Phobius"/>
    </source>
</evidence>
<evidence type="ECO:0000313" key="2">
    <source>
        <dbReference type="EMBL" id="QNR22562.1"/>
    </source>
</evidence>
<protein>
    <submittedName>
        <fullName evidence="2">Stage II sporulation protein M</fullName>
    </submittedName>
</protein>
<dbReference type="AlphaFoldDB" id="A0A7H0VA14"/>
<keyword evidence="3" id="KW-1185">Reference proteome</keyword>
<dbReference type="PANTHER" id="PTHR35337">
    <property type="entry name" value="SLR1478 PROTEIN"/>
    <property type="match status" value="1"/>
</dbReference>
<dbReference type="PANTHER" id="PTHR35337:SF1">
    <property type="entry name" value="SLR1478 PROTEIN"/>
    <property type="match status" value="1"/>
</dbReference>
<proteinExistence type="predicted"/>
<dbReference type="InterPro" id="IPR002798">
    <property type="entry name" value="SpoIIM-like"/>
</dbReference>